<name>A0A812KYS9_SYMPI</name>
<feature type="region of interest" description="Disordered" evidence="1">
    <location>
        <begin position="477"/>
        <end position="517"/>
    </location>
</feature>
<dbReference type="OrthoDB" id="419475at2759"/>
<dbReference type="EMBL" id="CAJNIZ010005071">
    <property type="protein sequence ID" value="CAE7238585.1"/>
    <property type="molecule type" value="Genomic_DNA"/>
</dbReference>
<comment type="caution">
    <text evidence="2">The sequence shown here is derived from an EMBL/GenBank/DDBJ whole genome shotgun (WGS) entry which is preliminary data.</text>
</comment>
<sequence length="517" mass="57032">MVDKSDLMQTIDALKADRPDVEIRHQELVFFDLAQTVSTWPKAWADLLMTKPADLRNFIFGRVPVLKGLVFESTKTMGSKLRSYLPSLCFAHDEENEKDAENAEEPAASKSEMPSSLVSIQSIHRCCESSEGSASLLDDSMDAFLLGADELDVSFLCMVQHKLQFMVWSMYSQHLRENALARSVLIDLAKKGGESVIISKDAVLSEKFEMMMAGTVSMYPHGTPGKDHYPLCCLFGIHFYVNAPKDMSALDCVVPAWCTKVVARNDMAYFSVQHADVPVVMYMSGGEGGLQMQFASSMGDTFRKVLGTETCFADRTQKEQRKAMEKFETSGDAEGNAERTPWHQKRSDGQLRGLEFMLRIDSVVPMADIADRIQKWRDNTVGKATKAAEQTLLKAFKKSGASINSPEAMQQLKDVVEEAGQKAEEFFASLSVPLCRLGSTSETSTARGKAMLEALQKAQNTATPVENSHKVGLAAALAEKEREGAVKSKKKNSKAKGTSDKNSSKNCLLTLGKHMLK</sequence>
<evidence type="ECO:0000313" key="3">
    <source>
        <dbReference type="Proteomes" id="UP000649617"/>
    </source>
</evidence>
<dbReference type="Proteomes" id="UP000649617">
    <property type="component" value="Unassembled WGS sequence"/>
</dbReference>
<gene>
    <name evidence="2" type="ORF">SPIL2461_LOCUS3986</name>
</gene>
<organism evidence="2 3">
    <name type="scientific">Symbiodinium pilosum</name>
    <name type="common">Dinoflagellate</name>
    <dbReference type="NCBI Taxonomy" id="2952"/>
    <lineage>
        <taxon>Eukaryota</taxon>
        <taxon>Sar</taxon>
        <taxon>Alveolata</taxon>
        <taxon>Dinophyceae</taxon>
        <taxon>Suessiales</taxon>
        <taxon>Symbiodiniaceae</taxon>
        <taxon>Symbiodinium</taxon>
    </lineage>
</organism>
<feature type="compositionally biased region" description="Basic and acidic residues" evidence="1">
    <location>
        <begin position="336"/>
        <end position="347"/>
    </location>
</feature>
<feature type="region of interest" description="Disordered" evidence="1">
    <location>
        <begin position="322"/>
        <end position="347"/>
    </location>
</feature>
<protein>
    <submittedName>
        <fullName evidence="2">Uncharacterized protein</fullName>
    </submittedName>
</protein>
<dbReference type="AlphaFoldDB" id="A0A812KYS9"/>
<proteinExistence type="predicted"/>
<evidence type="ECO:0000313" key="2">
    <source>
        <dbReference type="EMBL" id="CAE7238585.1"/>
    </source>
</evidence>
<reference evidence="2" key="1">
    <citation type="submission" date="2021-02" db="EMBL/GenBank/DDBJ databases">
        <authorList>
            <person name="Dougan E. K."/>
            <person name="Rhodes N."/>
            <person name="Thang M."/>
            <person name="Chan C."/>
        </authorList>
    </citation>
    <scope>NUCLEOTIDE SEQUENCE</scope>
</reference>
<accession>A0A812KYS9</accession>
<keyword evidence="3" id="KW-1185">Reference proteome</keyword>
<evidence type="ECO:0000256" key="1">
    <source>
        <dbReference type="SAM" id="MobiDB-lite"/>
    </source>
</evidence>
<feature type="region of interest" description="Disordered" evidence="1">
    <location>
        <begin position="95"/>
        <end position="114"/>
    </location>
</feature>